<comment type="function">
    <text evidence="5">Could be a nuclease involved in processing of the 5'-end of pre-16S rRNA.</text>
</comment>
<dbReference type="GO" id="GO:0004518">
    <property type="term" value="F:nuclease activity"/>
    <property type="evidence" value="ECO:0007669"/>
    <property type="project" value="UniProtKB-KW"/>
</dbReference>
<keyword evidence="8" id="KW-1185">Reference proteome</keyword>
<dbReference type="OrthoDB" id="9796140at2"/>
<dbReference type="GO" id="GO:0005829">
    <property type="term" value="C:cytosol"/>
    <property type="evidence" value="ECO:0007669"/>
    <property type="project" value="TreeGrafter"/>
</dbReference>
<dbReference type="CDD" id="cd16964">
    <property type="entry name" value="YqgF"/>
    <property type="match status" value="1"/>
</dbReference>
<organism evidence="7 8">
    <name type="scientific">Flagellimonas meridianipacifica</name>
    <dbReference type="NCBI Taxonomy" id="1080225"/>
    <lineage>
        <taxon>Bacteria</taxon>
        <taxon>Pseudomonadati</taxon>
        <taxon>Bacteroidota</taxon>
        <taxon>Flavobacteriia</taxon>
        <taxon>Flavobacteriales</taxon>
        <taxon>Flavobacteriaceae</taxon>
        <taxon>Flagellimonas</taxon>
    </lineage>
</organism>
<dbReference type="GO" id="GO:0000967">
    <property type="term" value="P:rRNA 5'-end processing"/>
    <property type="evidence" value="ECO:0007669"/>
    <property type="project" value="UniProtKB-UniRule"/>
</dbReference>
<accession>A0A2T0M9C3</accession>
<dbReference type="SMART" id="SM00732">
    <property type="entry name" value="YqgFc"/>
    <property type="match status" value="1"/>
</dbReference>
<dbReference type="PANTHER" id="PTHR33317:SF4">
    <property type="entry name" value="POLYNUCLEOTIDYL TRANSFERASE, RIBONUCLEASE H-LIKE SUPERFAMILY PROTEIN"/>
    <property type="match status" value="1"/>
</dbReference>
<dbReference type="NCBIfam" id="TIGR00250">
    <property type="entry name" value="RNAse_H_YqgF"/>
    <property type="match status" value="1"/>
</dbReference>
<dbReference type="EC" id="3.1.-.-" evidence="5"/>
<name>A0A2T0M9C3_9FLAO</name>
<comment type="similarity">
    <text evidence="5">Belongs to the YqgF HJR family.</text>
</comment>
<dbReference type="InterPro" id="IPR005227">
    <property type="entry name" value="YqgF"/>
</dbReference>
<dbReference type="RefSeq" id="WP_106147509.1">
    <property type="nucleotide sequence ID" value="NZ_PVYX01000002.1"/>
</dbReference>
<dbReference type="InterPro" id="IPR037027">
    <property type="entry name" value="YqgF/RNaseH-like_dom_sf"/>
</dbReference>
<proteinExistence type="inferred from homology"/>
<sequence length="137" mass="15570">MARILALDYGKVRTGIAVTDEMQIIASGLTTVETKDLISFLQNYIVKEKVELFVMGLPKQMDNTPSESETMIQAFLDKLKKQFPDIPVERQDERFTSKIAFQSLVDSGIKKSKRREKGLVDEISATLILQAYLERKV</sequence>
<dbReference type="HAMAP" id="MF_00651">
    <property type="entry name" value="Nuclease_YqgF"/>
    <property type="match status" value="1"/>
</dbReference>
<dbReference type="GO" id="GO:0016788">
    <property type="term" value="F:hydrolase activity, acting on ester bonds"/>
    <property type="evidence" value="ECO:0007669"/>
    <property type="project" value="UniProtKB-UniRule"/>
</dbReference>
<evidence type="ECO:0000256" key="1">
    <source>
        <dbReference type="ARBA" id="ARBA00022490"/>
    </source>
</evidence>
<gene>
    <name evidence="7" type="ORF">CLV81_2507</name>
</gene>
<evidence type="ECO:0000259" key="6">
    <source>
        <dbReference type="SMART" id="SM00732"/>
    </source>
</evidence>
<evidence type="ECO:0000313" key="7">
    <source>
        <dbReference type="EMBL" id="PRX54111.1"/>
    </source>
</evidence>
<dbReference type="Pfam" id="PF03652">
    <property type="entry name" value="RuvX"/>
    <property type="match status" value="1"/>
</dbReference>
<comment type="subcellular location">
    <subcellularLocation>
        <location evidence="5">Cytoplasm</location>
    </subcellularLocation>
</comment>
<dbReference type="EMBL" id="PVYX01000002">
    <property type="protein sequence ID" value="PRX54111.1"/>
    <property type="molecule type" value="Genomic_DNA"/>
</dbReference>
<dbReference type="Proteomes" id="UP000237640">
    <property type="component" value="Unassembled WGS sequence"/>
</dbReference>
<keyword evidence="3 5" id="KW-0540">Nuclease</keyword>
<evidence type="ECO:0000256" key="2">
    <source>
        <dbReference type="ARBA" id="ARBA00022517"/>
    </source>
</evidence>
<evidence type="ECO:0000256" key="4">
    <source>
        <dbReference type="ARBA" id="ARBA00022801"/>
    </source>
</evidence>
<dbReference type="Gene3D" id="3.30.420.140">
    <property type="entry name" value="YqgF/RNase H-like domain"/>
    <property type="match status" value="1"/>
</dbReference>
<dbReference type="SUPFAM" id="SSF53098">
    <property type="entry name" value="Ribonuclease H-like"/>
    <property type="match status" value="1"/>
</dbReference>
<dbReference type="AlphaFoldDB" id="A0A2T0M9C3"/>
<comment type="caution">
    <text evidence="7">The sequence shown here is derived from an EMBL/GenBank/DDBJ whole genome shotgun (WGS) entry which is preliminary data.</text>
</comment>
<dbReference type="InterPro" id="IPR012337">
    <property type="entry name" value="RNaseH-like_sf"/>
</dbReference>
<evidence type="ECO:0000256" key="5">
    <source>
        <dbReference type="HAMAP-Rule" id="MF_00651"/>
    </source>
</evidence>
<keyword evidence="2 5" id="KW-0690">Ribosome biogenesis</keyword>
<evidence type="ECO:0000256" key="3">
    <source>
        <dbReference type="ARBA" id="ARBA00022722"/>
    </source>
</evidence>
<evidence type="ECO:0000313" key="8">
    <source>
        <dbReference type="Proteomes" id="UP000237640"/>
    </source>
</evidence>
<reference evidence="7 8" key="1">
    <citation type="submission" date="2018-03" db="EMBL/GenBank/DDBJ databases">
        <title>Genomic Encyclopedia of Archaeal and Bacterial Type Strains, Phase II (KMG-II): from individual species to whole genera.</title>
        <authorList>
            <person name="Goeker M."/>
        </authorList>
    </citation>
    <scope>NUCLEOTIDE SEQUENCE [LARGE SCALE GENOMIC DNA]</scope>
    <source>
        <strain evidence="7 8">DSM 25027</strain>
    </source>
</reference>
<keyword evidence="1 5" id="KW-0963">Cytoplasm</keyword>
<feature type="domain" description="YqgF/RNase H-like" evidence="6">
    <location>
        <begin position="2"/>
        <end position="100"/>
    </location>
</feature>
<protein>
    <recommendedName>
        <fullName evidence="5">Putative pre-16S rRNA nuclease</fullName>
        <ecNumber evidence="5">3.1.-.-</ecNumber>
    </recommendedName>
</protein>
<dbReference type="InterPro" id="IPR006641">
    <property type="entry name" value="YqgF/RNaseH-like_dom"/>
</dbReference>
<dbReference type="PANTHER" id="PTHR33317">
    <property type="entry name" value="POLYNUCLEOTIDYL TRANSFERASE, RIBONUCLEASE H-LIKE SUPERFAMILY PROTEIN"/>
    <property type="match status" value="1"/>
</dbReference>
<keyword evidence="4 5" id="KW-0378">Hydrolase</keyword>